<gene>
    <name evidence="2" type="ORF">BN1708_015169</name>
</gene>
<dbReference type="AlphaFoldDB" id="A0A0G4M351"/>
<sequence>MTVPVSHYERPGSSGTGPQVKSEYDDLGYSAVQFSVDSLDADVVNFEAGKDAYHGGSTAAHNEAMDWGSAMPADDLRFDDFLDLDSMPHTGDEWPDQPDSLFFDMPALDGSTSTTSVSGDFDDLLSCHSQQQHNHQHHLHHLHQHQHQQQQQLLQVPPVEARTSTTAGPAATSCMAAGSGVGSASGGSGAIRFPSAHQEDCAPHTPIDTPVLEDDKSTMYFQQPIHPHQGGIAQANKATWPLPSSSAHADSHGNMTWSNSFAQSDGLDTTQWWHCPVDLNDASSQFQAQNARNATYNLALHTQQAAGGAGRDMAYEYHDQGQQQQQHMPTAGNPHEMSGLMIQMSQANRSSSSPVVQSGAYTHMPQHHHAVVQHHQQQLQHQMPPQPQTERRPRMPRAPSAGARHMTTPMRRQRPSSANRNRARDSSSASPTPNGRSRNSSGSSNAGGPVIGASVKKRRSFQTPAGGRPGHPRTPSAGSSGALGLGIGMGDGGGGGGGFVNFTPSDHTLLMTGVAPSGSSKTKARREKEALEKRRRMSEAALKAVAAAGGDIDKLVEEGFVF</sequence>
<feature type="compositionally biased region" description="Low complexity" evidence="1">
    <location>
        <begin position="373"/>
        <end position="383"/>
    </location>
</feature>
<feature type="region of interest" description="Disordered" evidence="1">
    <location>
        <begin position="1"/>
        <end position="22"/>
    </location>
</feature>
<protein>
    <recommendedName>
        <fullName evidence="4">Developmental regulatory protein wetA</fullName>
    </recommendedName>
</protein>
<keyword evidence="3" id="KW-1185">Reference proteome</keyword>
<feature type="compositionally biased region" description="Low complexity" evidence="1">
    <location>
        <begin position="415"/>
        <end position="448"/>
    </location>
</feature>
<dbReference type="STRING" id="100787.A0A0G4M351"/>
<feature type="region of interest" description="Disordered" evidence="1">
    <location>
        <begin position="365"/>
        <end position="489"/>
    </location>
</feature>
<feature type="region of interest" description="Disordered" evidence="1">
    <location>
        <begin position="512"/>
        <end position="535"/>
    </location>
</feature>
<evidence type="ECO:0008006" key="4">
    <source>
        <dbReference type="Google" id="ProtNLM"/>
    </source>
</evidence>
<dbReference type="EMBL" id="CVQH01020685">
    <property type="protein sequence ID" value="CRK28280.1"/>
    <property type="molecule type" value="Genomic_DNA"/>
</dbReference>
<organism evidence="2 3">
    <name type="scientific">Verticillium longisporum</name>
    <name type="common">Verticillium dahliae var. longisporum</name>
    <dbReference type="NCBI Taxonomy" id="100787"/>
    <lineage>
        <taxon>Eukaryota</taxon>
        <taxon>Fungi</taxon>
        <taxon>Dikarya</taxon>
        <taxon>Ascomycota</taxon>
        <taxon>Pezizomycotina</taxon>
        <taxon>Sordariomycetes</taxon>
        <taxon>Hypocreomycetidae</taxon>
        <taxon>Glomerellales</taxon>
        <taxon>Plectosphaerellaceae</taxon>
        <taxon>Verticillium</taxon>
    </lineage>
</organism>
<proteinExistence type="predicted"/>
<accession>A0A0G4M351</accession>
<evidence type="ECO:0000313" key="2">
    <source>
        <dbReference type="EMBL" id="CRK28280.1"/>
    </source>
</evidence>
<reference evidence="2 3" key="1">
    <citation type="submission" date="2015-05" db="EMBL/GenBank/DDBJ databases">
        <authorList>
            <person name="Wang D.B."/>
            <person name="Wang M."/>
        </authorList>
    </citation>
    <scope>NUCLEOTIDE SEQUENCE [LARGE SCALE GENOMIC DNA]</scope>
    <source>
        <strain evidence="2">VL1</strain>
    </source>
</reference>
<name>A0A0G4M351_VERLO</name>
<dbReference type="Proteomes" id="UP000044602">
    <property type="component" value="Unassembled WGS sequence"/>
</dbReference>
<evidence type="ECO:0000313" key="3">
    <source>
        <dbReference type="Proteomes" id="UP000044602"/>
    </source>
</evidence>
<evidence type="ECO:0000256" key="1">
    <source>
        <dbReference type="SAM" id="MobiDB-lite"/>
    </source>
</evidence>